<keyword evidence="1 7" id="KW-0732">Signal</keyword>
<dbReference type="PANTHER" id="PTHR44337:SF22">
    <property type="entry name" value="HEPACAM FAMILY MEMBER 2-LIKE"/>
    <property type="match status" value="1"/>
</dbReference>
<dbReference type="EMBL" id="JAFHDT010000008">
    <property type="protein sequence ID" value="KAI7806759.1"/>
    <property type="molecule type" value="Genomic_DNA"/>
</dbReference>
<feature type="chain" id="PRO_5040977824" description="Ig-like domain-containing protein" evidence="7">
    <location>
        <begin position="23"/>
        <end position="869"/>
    </location>
</feature>
<feature type="compositionally biased region" description="Polar residues" evidence="5">
    <location>
        <begin position="749"/>
        <end position="779"/>
    </location>
</feature>
<accession>A0A9W8C4F0</accession>
<dbReference type="SMART" id="SM00408">
    <property type="entry name" value="IGc2"/>
    <property type="match status" value="2"/>
</dbReference>
<feature type="transmembrane region" description="Helical" evidence="6">
    <location>
        <begin position="319"/>
        <end position="346"/>
    </location>
</feature>
<feature type="region of interest" description="Disordered" evidence="5">
    <location>
        <begin position="444"/>
        <end position="706"/>
    </location>
</feature>
<dbReference type="Gene3D" id="2.60.40.10">
    <property type="entry name" value="Immunoglobulins"/>
    <property type="match status" value="3"/>
</dbReference>
<dbReference type="PANTHER" id="PTHR44337">
    <property type="entry name" value="CARCINOEMBRYONIC ANTIGEN-RELATED CELL ADHESION MOLECULE 8"/>
    <property type="match status" value="1"/>
</dbReference>
<evidence type="ECO:0000256" key="7">
    <source>
        <dbReference type="SAM" id="SignalP"/>
    </source>
</evidence>
<feature type="compositionally biased region" description="Polar residues" evidence="5">
    <location>
        <begin position="530"/>
        <end position="565"/>
    </location>
</feature>
<name>A0A9W8C4F0_TRIRA</name>
<keyword evidence="10" id="KW-1185">Reference proteome</keyword>
<evidence type="ECO:0000256" key="3">
    <source>
        <dbReference type="ARBA" id="ARBA00023180"/>
    </source>
</evidence>
<feature type="domain" description="Ig-like" evidence="8">
    <location>
        <begin position="223"/>
        <end position="311"/>
    </location>
</feature>
<dbReference type="InterPro" id="IPR052598">
    <property type="entry name" value="IgSF_CEA-related"/>
</dbReference>
<feature type="compositionally biased region" description="Polar residues" evidence="5">
    <location>
        <begin position="684"/>
        <end position="706"/>
    </location>
</feature>
<comment type="caution">
    <text evidence="9">The sequence shown here is derived from an EMBL/GenBank/DDBJ whole genome shotgun (WGS) entry which is preliminary data.</text>
</comment>
<dbReference type="OrthoDB" id="5969816at2759"/>
<dbReference type="SUPFAM" id="SSF48726">
    <property type="entry name" value="Immunoglobulin"/>
    <property type="match status" value="3"/>
</dbReference>
<evidence type="ECO:0000256" key="6">
    <source>
        <dbReference type="SAM" id="Phobius"/>
    </source>
</evidence>
<dbReference type="Pfam" id="PF13927">
    <property type="entry name" value="Ig_3"/>
    <property type="match status" value="1"/>
</dbReference>
<keyword evidence="6" id="KW-1133">Transmembrane helix</keyword>
<evidence type="ECO:0000313" key="9">
    <source>
        <dbReference type="EMBL" id="KAI7806759.1"/>
    </source>
</evidence>
<evidence type="ECO:0000256" key="2">
    <source>
        <dbReference type="ARBA" id="ARBA00023157"/>
    </source>
</evidence>
<keyword evidence="2" id="KW-1015">Disulfide bond</keyword>
<gene>
    <name evidence="9" type="ORF">IRJ41_011396</name>
</gene>
<dbReference type="Pfam" id="PF07679">
    <property type="entry name" value="I-set"/>
    <property type="match status" value="1"/>
</dbReference>
<feature type="compositionally biased region" description="Basic and acidic residues" evidence="5">
    <location>
        <begin position="574"/>
        <end position="588"/>
    </location>
</feature>
<feature type="compositionally biased region" description="Polar residues" evidence="5">
    <location>
        <begin position="663"/>
        <end position="672"/>
    </location>
</feature>
<organism evidence="9 10">
    <name type="scientific">Triplophysa rosa</name>
    <name type="common">Cave loach</name>
    <dbReference type="NCBI Taxonomy" id="992332"/>
    <lineage>
        <taxon>Eukaryota</taxon>
        <taxon>Metazoa</taxon>
        <taxon>Chordata</taxon>
        <taxon>Craniata</taxon>
        <taxon>Vertebrata</taxon>
        <taxon>Euteleostomi</taxon>
        <taxon>Actinopterygii</taxon>
        <taxon>Neopterygii</taxon>
        <taxon>Teleostei</taxon>
        <taxon>Ostariophysi</taxon>
        <taxon>Cypriniformes</taxon>
        <taxon>Nemacheilidae</taxon>
        <taxon>Triplophysa</taxon>
    </lineage>
</organism>
<dbReference type="InterPro" id="IPR003599">
    <property type="entry name" value="Ig_sub"/>
</dbReference>
<reference evidence="9" key="1">
    <citation type="submission" date="2021-02" db="EMBL/GenBank/DDBJ databases">
        <title>Comparative genomics reveals that relaxation of natural selection precedes convergent phenotypic evolution of cavefish.</title>
        <authorList>
            <person name="Peng Z."/>
        </authorList>
    </citation>
    <scope>NUCLEOTIDE SEQUENCE</scope>
    <source>
        <tissue evidence="9">Muscle</tissue>
    </source>
</reference>
<dbReference type="InterPro" id="IPR003598">
    <property type="entry name" value="Ig_sub2"/>
</dbReference>
<dbReference type="InterPro" id="IPR007110">
    <property type="entry name" value="Ig-like_dom"/>
</dbReference>
<feature type="signal peptide" evidence="7">
    <location>
        <begin position="1"/>
        <end position="22"/>
    </location>
</feature>
<feature type="region of interest" description="Disordered" evidence="5">
    <location>
        <begin position="749"/>
        <end position="789"/>
    </location>
</feature>
<evidence type="ECO:0000256" key="5">
    <source>
        <dbReference type="SAM" id="MobiDB-lite"/>
    </source>
</evidence>
<dbReference type="AlphaFoldDB" id="A0A9W8C4F0"/>
<feature type="domain" description="Ig-like" evidence="8">
    <location>
        <begin position="147"/>
        <end position="218"/>
    </location>
</feature>
<feature type="compositionally biased region" description="Polar residues" evidence="5">
    <location>
        <begin position="487"/>
        <end position="522"/>
    </location>
</feature>
<dbReference type="InterPro" id="IPR036179">
    <property type="entry name" value="Ig-like_dom_sf"/>
</dbReference>
<sequence length="869" mass="94748">MKILLHPFVVFSLTGLPLVAVCLDPVSVQIDKTSVQVASGSDVMFTVQTISDTSLIRWSTAGGSNTLAMWANGQPLVILAPEYQGRISVTATQLKIANSKLRDSGNYTVSVEPSPSTGLGIGTGSVQLKVFDAVNGVSLSLPGLPLEGRNVSLRCSWSAGTEATVVWGKEGVALSSDTRITISAGSLVINPARRDDAGEYTCTVTNPVSARTTKANLSVYYGPDALQMTKTSSECVGGGDATMGQTFRLTCTSASLPPALFSWEVNGQPVTAGQSGSGVLSLQIFSTSQSGRYVCTARNDITGVESKQQMDVVIVGTCLSVGAVAGIVVACFVALIIIIIVIIVLLRQRKVDKRIKDAVELQKTNQRNGHTVTAPPQNADITYRSLVNENVDPALHNSRAQNQQNLTTLPINVDGNFHTTTQNNPLQQNGHLSTDVFQHNGHLNTNSYPDNVQPNSRSFTGPGQHNPNILIQTGNPQPGAPVPTVHVNLNTVPNTDQHNSARPHTVHVNLNTYPPEASQPSHADQRENTLPRQHANGNQMISSRSLENPNGSHRPSELIPTSYSHARNRGNANRRPDNSRSSTEEQPRRSIPVQMPWDQLQGTPAYPNRREHSSDSSGPSERRPRSPRDAPRDRPAQVHRATERAVGSNRDAFATHGRDLQRSVAQSVAPNRSRTDPNMHTRPQAPSQNQIAPSQIPQDQTVPHSHLPQATTVPFRTETHQTHSQTQTGARPDHTSVHLTQEALRQHTVQTENPFTKPVQQTRAVQNPGAPSQPTQQRNKSGRRAPTPPLVLQPAQFQTLPREPVQQPRNLQPAHVISQPVLAAHRHRSPDTHRRDQMWHTSPQRVPWIQPVHGHPAHVRQVHRGRPRR</sequence>
<evidence type="ECO:0000313" key="10">
    <source>
        <dbReference type="Proteomes" id="UP001059041"/>
    </source>
</evidence>
<proteinExistence type="predicted"/>
<dbReference type="InterPro" id="IPR013783">
    <property type="entry name" value="Ig-like_fold"/>
</dbReference>
<dbReference type="PROSITE" id="PS50835">
    <property type="entry name" value="IG_LIKE"/>
    <property type="match status" value="2"/>
</dbReference>
<dbReference type="Proteomes" id="UP001059041">
    <property type="component" value="Linkage Group LG8"/>
</dbReference>
<keyword evidence="6" id="KW-0472">Membrane</keyword>
<dbReference type="SMART" id="SM00409">
    <property type="entry name" value="IG"/>
    <property type="match status" value="3"/>
</dbReference>
<dbReference type="CDD" id="cd00096">
    <property type="entry name" value="Ig"/>
    <property type="match status" value="1"/>
</dbReference>
<evidence type="ECO:0000259" key="8">
    <source>
        <dbReference type="PROSITE" id="PS50835"/>
    </source>
</evidence>
<keyword evidence="3" id="KW-0325">Glycoprotein</keyword>
<feature type="compositionally biased region" description="Polar residues" evidence="5">
    <location>
        <begin position="444"/>
        <end position="476"/>
    </location>
</feature>
<feature type="compositionally biased region" description="Basic and acidic residues" evidence="5">
    <location>
        <begin position="608"/>
        <end position="643"/>
    </location>
</feature>
<protein>
    <recommendedName>
        <fullName evidence="8">Ig-like domain-containing protein</fullName>
    </recommendedName>
</protein>
<evidence type="ECO:0000256" key="1">
    <source>
        <dbReference type="ARBA" id="ARBA00022729"/>
    </source>
</evidence>
<evidence type="ECO:0000256" key="4">
    <source>
        <dbReference type="ARBA" id="ARBA00023319"/>
    </source>
</evidence>
<keyword evidence="4" id="KW-0393">Immunoglobulin domain</keyword>
<keyword evidence="6" id="KW-0812">Transmembrane</keyword>
<dbReference type="InterPro" id="IPR013098">
    <property type="entry name" value="Ig_I-set"/>
</dbReference>